<reference evidence="1 2" key="1">
    <citation type="submission" date="2019-09" db="EMBL/GenBank/DDBJ databases">
        <authorList>
            <person name="Chandra G."/>
            <person name="Truman W A."/>
        </authorList>
    </citation>
    <scope>NUCLEOTIDE SEQUENCE [LARGE SCALE GENOMIC DNA]</scope>
    <source>
        <strain evidence="1">PS847</strain>
    </source>
</reference>
<proteinExistence type="predicted"/>
<dbReference type="RefSeq" id="WP_150635604.1">
    <property type="nucleotide sequence ID" value="NZ_CABVIC010000001.1"/>
</dbReference>
<protein>
    <recommendedName>
        <fullName evidence="3">AAA family ATPase</fullName>
    </recommendedName>
</protein>
<dbReference type="Proteomes" id="UP000326067">
    <property type="component" value="Unassembled WGS sequence"/>
</dbReference>
<dbReference type="InterPro" id="IPR027417">
    <property type="entry name" value="P-loop_NTPase"/>
</dbReference>
<gene>
    <name evidence="1" type="ORF">PS847_01443</name>
</gene>
<dbReference type="InterPro" id="IPR052922">
    <property type="entry name" value="Cytidylate_Kinase-2"/>
</dbReference>
<name>A0A5E7IBQ3_PSEFL</name>
<dbReference type="EMBL" id="CABVIC010000001">
    <property type="protein sequence ID" value="VVO73644.1"/>
    <property type="molecule type" value="Genomic_DNA"/>
</dbReference>
<evidence type="ECO:0008006" key="3">
    <source>
        <dbReference type="Google" id="ProtNLM"/>
    </source>
</evidence>
<organism evidence="1 2">
    <name type="scientific">Pseudomonas fluorescens</name>
    <dbReference type="NCBI Taxonomy" id="294"/>
    <lineage>
        <taxon>Bacteria</taxon>
        <taxon>Pseudomonadati</taxon>
        <taxon>Pseudomonadota</taxon>
        <taxon>Gammaproteobacteria</taxon>
        <taxon>Pseudomonadales</taxon>
        <taxon>Pseudomonadaceae</taxon>
        <taxon>Pseudomonas</taxon>
    </lineage>
</organism>
<dbReference type="SUPFAM" id="SSF52540">
    <property type="entry name" value="P-loop containing nucleoside triphosphate hydrolases"/>
    <property type="match status" value="1"/>
</dbReference>
<dbReference type="AlphaFoldDB" id="A0A5E7IBQ3"/>
<evidence type="ECO:0000313" key="2">
    <source>
        <dbReference type="Proteomes" id="UP000326067"/>
    </source>
</evidence>
<evidence type="ECO:0000313" key="1">
    <source>
        <dbReference type="EMBL" id="VVO73644.1"/>
    </source>
</evidence>
<accession>A0A5E7IBQ3</accession>
<dbReference type="Gene3D" id="3.40.50.300">
    <property type="entry name" value="P-loop containing nucleotide triphosphate hydrolases"/>
    <property type="match status" value="1"/>
</dbReference>
<sequence>MQRVMIVGQPGSGKSTLARKLGKRTGLPVVHIDTIHWQPGWIERSPDEKTRLCLEVEARDRWIFEGGHSTTWENRVARADLLIWIDRSPPLRFLRVLRRTLLNHGQSRPDLPENCPEQLANLPEFLKFMWRTRKTSRAKMRQFVSTAPSACRVVHLRSNRETRIFLESIRHAQGQTLQTD</sequence>
<dbReference type="PANTHER" id="PTHR37816">
    <property type="entry name" value="YALI0E33011P"/>
    <property type="match status" value="1"/>
</dbReference>
<dbReference type="PANTHER" id="PTHR37816:SF2">
    <property type="entry name" value="DNA TOPOLOGY MODULATION PROTEIN FLAR-RELATED PROTEIN"/>
    <property type="match status" value="1"/>
</dbReference>